<protein>
    <recommendedName>
        <fullName evidence="2">Hedgehog/Intein (Hint) domain-containing protein</fullName>
    </recommendedName>
</protein>
<reference evidence="3 4" key="1">
    <citation type="submission" date="2018-07" db="EMBL/GenBank/DDBJ databases">
        <title>Modular assembly of carbohydrate-degrading microbial communities in the ocean.</title>
        <authorList>
            <person name="Enke T.N."/>
            <person name="Datta M.S."/>
            <person name="Schwartzman J.A."/>
            <person name="Cermak N."/>
            <person name="Schmitz D.A."/>
            <person name="Barrere J."/>
            <person name="Cordero O.X."/>
        </authorList>
    </citation>
    <scope>NUCLEOTIDE SEQUENCE [LARGE SCALE GENOMIC DNA]</scope>
    <source>
        <strain evidence="3 4">C3M10</strain>
    </source>
</reference>
<dbReference type="Pfam" id="PF13403">
    <property type="entry name" value="Hint_2"/>
    <property type="match status" value="1"/>
</dbReference>
<dbReference type="EMBL" id="QOCE01000005">
    <property type="protein sequence ID" value="RBW61496.1"/>
    <property type="molecule type" value="Genomic_DNA"/>
</dbReference>
<dbReference type="RefSeq" id="WP_113821756.1">
    <property type="nucleotide sequence ID" value="NZ_QOCE01000005.1"/>
</dbReference>
<accession>A0A366XDQ2</accession>
<dbReference type="AlphaFoldDB" id="A0A366XDQ2"/>
<gene>
    <name evidence="3" type="ORF">DS909_01920</name>
</gene>
<evidence type="ECO:0000313" key="3">
    <source>
        <dbReference type="EMBL" id="RBW61496.1"/>
    </source>
</evidence>
<dbReference type="SUPFAM" id="SSF51294">
    <property type="entry name" value="Hedgehog/intein (Hint) domain"/>
    <property type="match status" value="1"/>
</dbReference>
<feature type="compositionally biased region" description="Polar residues" evidence="1">
    <location>
        <begin position="65"/>
        <end position="77"/>
    </location>
</feature>
<dbReference type="InterPro" id="IPR036844">
    <property type="entry name" value="Hint_dom_sf"/>
</dbReference>
<dbReference type="Gene3D" id="2.170.16.10">
    <property type="entry name" value="Hedgehog/Intein (Hint) domain"/>
    <property type="match status" value="1"/>
</dbReference>
<organism evidence="3 4">
    <name type="scientific">Phaeobacter gallaeciensis</name>
    <dbReference type="NCBI Taxonomy" id="60890"/>
    <lineage>
        <taxon>Bacteria</taxon>
        <taxon>Pseudomonadati</taxon>
        <taxon>Pseudomonadota</taxon>
        <taxon>Alphaproteobacteria</taxon>
        <taxon>Rhodobacterales</taxon>
        <taxon>Roseobacteraceae</taxon>
        <taxon>Phaeobacter</taxon>
    </lineage>
</organism>
<dbReference type="Proteomes" id="UP000252706">
    <property type="component" value="Unassembled WGS sequence"/>
</dbReference>
<evidence type="ECO:0000259" key="2">
    <source>
        <dbReference type="Pfam" id="PF13403"/>
    </source>
</evidence>
<comment type="caution">
    <text evidence="3">The sequence shown here is derived from an EMBL/GenBank/DDBJ whole genome shotgun (WGS) entry which is preliminary data.</text>
</comment>
<evidence type="ECO:0000256" key="1">
    <source>
        <dbReference type="SAM" id="MobiDB-lite"/>
    </source>
</evidence>
<dbReference type="InterPro" id="IPR028992">
    <property type="entry name" value="Hedgehog/Intein_dom"/>
</dbReference>
<evidence type="ECO:0000313" key="4">
    <source>
        <dbReference type="Proteomes" id="UP000252706"/>
    </source>
</evidence>
<sequence length="347" mass="37701">MARFSIFMLGESQIAVSGGQQLDGVTQGDGSHLVGQTLTLNSNAWTEVEIRDNDTNFSDNDSNQRLDGSQNIDGTTYGNNTRVEAEYGLTVTDGTSFWQMVGFNVNNSSPSYATIEGLAFVGDPGDFPPVGTPLTVVDAQEGPSFSADDYVTPICFTRGTWIKTATDIQRIEKIKVGDLIWTLDHGSQPVKWIGSRSVIAAGRFAPVEIPTGILGADSPVQVSQQHRLLISDPAAELQYGTTQVFSPAIALVDAGLARIVPAKTVEYFHILLENHDIIKANGVASESLYMTQSAHGNDPDALFFPELNTKTHPQHRLARPTLRRQEACALLYETTKIDRAIPLRHSA</sequence>
<dbReference type="OrthoDB" id="6305173at2"/>
<name>A0A366XDQ2_9RHOB</name>
<proteinExistence type="predicted"/>
<feature type="domain" description="Hedgehog/Intein (Hint)" evidence="2">
    <location>
        <begin position="154"/>
        <end position="291"/>
    </location>
</feature>
<feature type="region of interest" description="Disordered" evidence="1">
    <location>
        <begin position="53"/>
        <end position="77"/>
    </location>
</feature>